<sequence length="104" mass="11924">MMLSRMEVGKNGGEVKVRHVFQNSLLLQMIASEDIGRQVLTYGERGKFDGFKDADTNVSPALSRRDMATQMNLEGRPKFSWYHTPGYQGCFQYDPRCVFLAMEH</sequence>
<organism evidence="1 2">
    <name type="scientific">Glycine soja</name>
    <name type="common">Wild soybean</name>
    <dbReference type="NCBI Taxonomy" id="3848"/>
    <lineage>
        <taxon>Eukaryota</taxon>
        <taxon>Viridiplantae</taxon>
        <taxon>Streptophyta</taxon>
        <taxon>Embryophyta</taxon>
        <taxon>Tracheophyta</taxon>
        <taxon>Spermatophyta</taxon>
        <taxon>Magnoliopsida</taxon>
        <taxon>eudicotyledons</taxon>
        <taxon>Gunneridae</taxon>
        <taxon>Pentapetalae</taxon>
        <taxon>rosids</taxon>
        <taxon>fabids</taxon>
        <taxon>Fabales</taxon>
        <taxon>Fabaceae</taxon>
        <taxon>Papilionoideae</taxon>
        <taxon>50 kb inversion clade</taxon>
        <taxon>NPAAA clade</taxon>
        <taxon>indigoferoid/millettioid clade</taxon>
        <taxon>Phaseoleae</taxon>
        <taxon>Glycine</taxon>
        <taxon>Glycine subgen. Soja</taxon>
    </lineage>
</organism>
<evidence type="ECO:0000313" key="2">
    <source>
        <dbReference type="Proteomes" id="UP000289340"/>
    </source>
</evidence>
<name>A0A445HCK0_GLYSO</name>
<accession>A0A445HCK0</accession>
<dbReference type="Proteomes" id="UP000289340">
    <property type="component" value="Chromosome 13"/>
</dbReference>
<dbReference type="EMBL" id="QZWG01000013">
    <property type="protein sequence ID" value="RZB71350.1"/>
    <property type="molecule type" value="Genomic_DNA"/>
</dbReference>
<evidence type="ECO:0000313" key="1">
    <source>
        <dbReference type="EMBL" id="RZB71350.1"/>
    </source>
</evidence>
<proteinExistence type="predicted"/>
<keyword evidence="2" id="KW-1185">Reference proteome</keyword>
<reference evidence="1 2" key="1">
    <citation type="submission" date="2018-09" db="EMBL/GenBank/DDBJ databases">
        <title>A high-quality reference genome of wild soybean provides a powerful tool to mine soybean genomes.</title>
        <authorList>
            <person name="Xie M."/>
            <person name="Chung C.Y.L."/>
            <person name="Li M.-W."/>
            <person name="Wong F.-L."/>
            <person name="Chan T.-F."/>
            <person name="Lam H.-M."/>
        </authorList>
    </citation>
    <scope>NUCLEOTIDE SEQUENCE [LARGE SCALE GENOMIC DNA]</scope>
    <source>
        <strain evidence="2">cv. W05</strain>
        <tissue evidence="1">Hypocotyl of etiolated seedlings</tissue>
    </source>
</reference>
<comment type="caution">
    <text evidence="1">The sequence shown here is derived from an EMBL/GenBank/DDBJ whole genome shotgun (WGS) entry which is preliminary data.</text>
</comment>
<gene>
    <name evidence="1" type="ORF">D0Y65_036013</name>
</gene>
<protein>
    <submittedName>
        <fullName evidence="1">Uncharacterized protein</fullName>
    </submittedName>
</protein>
<dbReference type="AlphaFoldDB" id="A0A445HCK0"/>